<name>A0A2S9RPV8_HAEIF</name>
<dbReference type="Pfam" id="PF05016">
    <property type="entry name" value="ParE_toxin"/>
    <property type="match status" value="1"/>
</dbReference>
<dbReference type="EMBL" id="NEBY01000202">
    <property type="protein sequence ID" value="PRJ61283.1"/>
    <property type="molecule type" value="Genomic_DNA"/>
</dbReference>
<dbReference type="AlphaFoldDB" id="A0A2S9RPV8"/>
<dbReference type="InterPro" id="IPR007712">
    <property type="entry name" value="RelE/ParE_toxin"/>
</dbReference>
<evidence type="ECO:0000313" key="2">
    <source>
        <dbReference type="EMBL" id="PRJ61283.1"/>
    </source>
</evidence>
<comment type="caution">
    <text evidence="2">The sequence shown here is derived from an EMBL/GenBank/DDBJ whole genome shotgun (WGS) entry which is preliminary data.</text>
</comment>
<dbReference type="RefSeq" id="WP_105882032.1">
    <property type="nucleotide sequence ID" value="NZ_CP135761.1"/>
</dbReference>
<organism evidence="2 3">
    <name type="scientific">Haemophilus influenzae</name>
    <dbReference type="NCBI Taxonomy" id="727"/>
    <lineage>
        <taxon>Bacteria</taxon>
        <taxon>Pseudomonadati</taxon>
        <taxon>Pseudomonadota</taxon>
        <taxon>Gammaproteobacteria</taxon>
        <taxon>Pasteurellales</taxon>
        <taxon>Pasteurellaceae</taxon>
        <taxon>Haemophilus</taxon>
    </lineage>
</organism>
<dbReference type="Proteomes" id="UP000238532">
    <property type="component" value="Unassembled WGS sequence"/>
</dbReference>
<dbReference type="InterPro" id="IPR035093">
    <property type="entry name" value="RelE/ParE_toxin_dom_sf"/>
</dbReference>
<reference evidence="2 3" key="1">
    <citation type="submission" date="2017-04" db="EMBL/GenBank/DDBJ databases">
        <title>Haemophilus influenzae in COPD genome sequencing project.</title>
        <authorList>
            <person name="Murphy T.F."/>
            <person name="Kong Y."/>
            <person name="Nadendla S."/>
            <person name="Tettelin H."/>
            <person name="Pettigrew M."/>
        </authorList>
    </citation>
    <scope>NUCLEOTIDE SEQUENCE [LARGE SCALE GENOMIC DNA]</scope>
    <source>
        <strain evidence="2 3">56P127H1</strain>
    </source>
</reference>
<evidence type="ECO:0000256" key="1">
    <source>
        <dbReference type="ARBA" id="ARBA00022649"/>
    </source>
</evidence>
<gene>
    <name evidence="2" type="ORF">BV102_00801</name>
</gene>
<evidence type="ECO:0000313" key="3">
    <source>
        <dbReference type="Proteomes" id="UP000238532"/>
    </source>
</evidence>
<keyword evidence="1" id="KW-1277">Toxin-antitoxin system</keyword>
<dbReference type="Gene3D" id="3.30.2310.20">
    <property type="entry name" value="RelE-like"/>
    <property type="match status" value="1"/>
</dbReference>
<protein>
    <submittedName>
        <fullName evidence="2">Plasmid stabilization system protein</fullName>
    </submittedName>
</protein>
<accession>A0A2S9RPV8</accession>
<proteinExistence type="predicted"/>
<sequence>MAKQLQVLPAAEEDLEAIFAYGVESFGFDCAFAFLEKFQRAFSLLCEFDLGSVFDDFSIDIELRRYVVEGYVIFFKRTSDFITIVRVLHGSQDVEKQFS</sequence>